<evidence type="ECO:0000313" key="3">
    <source>
        <dbReference type="EMBL" id="WWR11744.1"/>
    </source>
</evidence>
<evidence type="ECO:0000256" key="1">
    <source>
        <dbReference type="ARBA" id="ARBA00022756"/>
    </source>
</evidence>
<dbReference type="SUPFAM" id="SSF52540">
    <property type="entry name" value="P-loop containing nucleoside triphosphate hydrolases"/>
    <property type="match status" value="1"/>
</dbReference>
<comment type="catalytic activity">
    <reaction evidence="2">
        <text>(7R,8S)-7,8-diammoniononanoate + CO2 + ATP = (4R,5S)-dethiobiotin + ADP + phosphate + 3 H(+)</text>
        <dbReference type="Rhea" id="RHEA:15805"/>
        <dbReference type="ChEBI" id="CHEBI:15378"/>
        <dbReference type="ChEBI" id="CHEBI:16526"/>
        <dbReference type="ChEBI" id="CHEBI:30616"/>
        <dbReference type="ChEBI" id="CHEBI:43474"/>
        <dbReference type="ChEBI" id="CHEBI:149469"/>
        <dbReference type="ChEBI" id="CHEBI:149473"/>
        <dbReference type="ChEBI" id="CHEBI:456216"/>
        <dbReference type="EC" id="6.3.3.3"/>
    </reaction>
</comment>
<protein>
    <recommendedName>
        <fullName evidence="2">ATP-dependent dethiobiotin synthetase BioD</fullName>
        <ecNumber evidence="2">6.3.3.3</ecNumber>
    </recommendedName>
    <alternativeName>
        <fullName evidence="2">DTB synthetase</fullName>
        <shortName evidence="2">DTBS</shortName>
    </alternativeName>
    <alternativeName>
        <fullName evidence="2">Dethiobiotin synthase</fullName>
    </alternativeName>
</protein>
<feature type="binding site" evidence="2">
    <location>
        <begin position="11"/>
        <end position="16"/>
    </location>
    <ligand>
        <name>ATP</name>
        <dbReference type="ChEBI" id="CHEBI:30616"/>
    </ligand>
</feature>
<feature type="binding site" evidence="2">
    <location>
        <position position="15"/>
    </location>
    <ligand>
        <name>Mg(2+)</name>
        <dbReference type="ChEBI" id="CHEBI:18420"/>
    </ligand>
</feature>
<sequence length="208" mass="23676">MKIFITGTDTNVGKTIVSSWICLHTGFSYIKPIQTGYKHKNTDTFTVKSLSNVFTYKENYIFKKSLSPHLAAYYENKFIRIDDIRLPNINNLIIEGIGGVLVPINAKMLVIDLIIYFSLPVILVSKSVLGTINHTLLSIEVMRSRKIKILGVILVGPYNQDNIDSIEFYGKVKVLDSIPNLKKINKKSLSKILFSDRLRSLFGFFVRR</sequence>
<dbReference type="EMBL" id="CP135137">
    <property type="protein sequence ID" value="WWR11744.1"/>
    <property type="molecule type" value="Genomic_DNA"/>
</dbReference>
<feature type="binding site" evidence="2">
    <location>
        <position position="43"/>
    </location>
    <ligand>
        <name>ATP</name>
        <dbReference type="ChEBI" id="CHEBI:30616"/>
    </ligand>
</feature>
<dbReference type="PANTHER" id="PTHR43210:SF5">
    <property type="entry name" value="DETHIOBIOTIN SYNTHETASE"/>
    <property type="match status" value="1"/>
</dbReference>
<keyword evidence="2" id="KW-0479">Metal-binding</keyword>
<dbReference type="CDD" id="cd03109">
    <property type="entry name" value="DTBS"/>
    <property type="match status" value="1"/>
</dbReference>
<feature type="binding site" evidence="2">
    <location>
        <position position="95"/>
    </location>
    <ligand>
        <name>Mg(2+)</name>
        <dbReference type="ChEBI" id="CHEBI:18420"/>
    </ligand>
</feature>
<feature type="binding site" evidence="2">
    <location>
        <position position="35"/>
    </location>
    <ligand>
        <name>substrate</name>
    </ligand>
</feature>
<feature type="binding site" evidence="2">
    <location>
        <begin position="179"/>
        <end position="181"/>
    </location>
    <ligand>
        <name>ATP</name>
        <dbReference type="ChEBI" id="CHEBI:30616"/>
    </ligand>
</feature>
<name>A0ABZ2GZH9_9GAMM</name>
<keyword evidence="2" id="KW-0460">Magnesium</keyword>
<dbReference type="GO" id="GO:0004141">
    <property type="term" value="F:dethiobiotin synthase activity"/>
    <property type="evidence" value="ECO:0007669"/>
    <property type="project" value="UniProtKB-EC"/>
</dbReference>
<dbReference type="InterPro" id="IPR004472">
    <property type="entry name" value="DTB_synth_BioD"/>
</dbReference>
<keyword evidence="4" id="KW-1185">Reference proteome</keyword>
<keyword evidence="1 2" id="KW-0093">Biotin biosynthesis</keyword>
<dbReference type="Pfam" id="PF13500">
    <property type="entry name" value="AAA_26"/>
    <property type="match status" value="1"/>
</dbReference>
<dbReference type="EC" id="6.3.3.3" evidence="2"/>
<comment type="cofactor">
    <cofactor evidence="2">
        <name>Mg(2+)</name>
        <dbReference type="ChEBI" id="CHEBI:18420"/>
    </cofactor>
</comment>
<dbReference type="Proteomes" id="UP001368618">
    <property type="component" value="Chromosome"/>
</dbReference>
<comment type="subcellular location">
    <subcellularLocation>
        <location evidence="2">Cytoplasm</location>
    </subcellularLocation>
</comment>
<evidence type="ECO:0000313" key="4">
    <source>
        <dbReference type="Proteomes" id="UP001368618"/>
    </source>
</evidence>
<dbReference type="RefSeq" id="WP_338516256.1">
    <property type="nucleotide sequence ID" value="NZ_CP135137.1"/>
</dbReference>
<organism evidence="3 4">
    <name type="scientific">Candidatus Legionella polyplacis</name>
    <dbReference type="NCBI Taxonomy" id="2005262"/>
    <lineage>
        <taxon>Bacteria</taxon>
        <taxon>Pseudomonadati</taxon>
        <taxon>Pseudomonadota</taxon>
        <taxon>Gammaproteobacteria</taxon>
        <taxon>Legionellales</taxon>
        <taxon>Legionellaceae</taxon>
        <taxon>Legionella</taxon>
    </lineage>
</organism>
<comment type="subunit">
    <text evidence="2">Homodimer.</text>
</comment>
<evidence type="ECO:0000256" key="2">
    <source>
        <dbReference type="HAMAP-Rule" id="MF_00336"/>
    </source>
</evidence>
<dbReference type="HAMAP" id="MF_00336">
    <property type="entry name" value="BioD"/>
    <property type="match status" value="1"/>
</dbReference>
<comment type="pathway">
    <text evidence="2">Cofactor biosynthesis; biotin biosynthesis; biotin from 7,8-diaminononanoate: step 1/2.</text>
</comment>
<gene>
    <name evidence="2 3" type="primary">bioD</name>
    <name evidence="3" type="ORF">RQL39_01150</name>
</gene>
<keyword evidence="2" id="KW-0963">Cytoplasm</keyword>
<comment type="similarity">
    <text evidence="2">Belongs to the dethiobiotin synthetase family.</text>
</comment>
<feature type="binding site" evidence="2">
    <location>
        <position position="43"/>
    </location>
    <ligand>
        <name>Mg(2+)</name>
        <dbReference type="ChEBI" id="CHEBI:18420"/>
    </ligand>
</feature>
<dbReference type="NCBIfam" id="TIGR00347">
    <property type="entry name" value="bioD"/>
    <property type="match status" value="1"/>
</dbReference>
<keyword evidence="2" id="KW-0067">ATP-binding</keyword>
<keyword evidence="2 3" id="KW-0436">Ligase</keyword>
<dbReference type="PIRSF" id="PIRSF006755">
    <property type="entry name" value="DTB_synth"/>
    <property type="match status" value="1"/>
</dbReference>
<keyword evidence="2" id="KW-0547">Nucleotide-binding</keyword>
<comment type="caution">
    <text evidence="2">Lacks conserved residue(s) required for the propagation of feature annotation.</text>
</comment>
<comment type="function">
    <text evidence="2">Catalyzes a mechanistically unusual reaction, the ATP-dependent insertion of CO2 between the N7 and N8 nitrogen atoms of 7,8-diaminopelargonic acid (DAPA, also called 7,8-diammoniononanoate) to form a ureido ring.</text>
</comment>
<dbReference type="InterPro" id="IPR027417">
    <property type="entry name" value="P-loop_NTPase"/>
</dbReference>
<reference evidence="3" key="1">
    <citation type="submission" date="2023-09" db="EMBL/GenBank/DDBJ databases">
        <title>Genomes of two closely related lineages of the louse Polyplax serrata with different host specificities.</title>
        <authorList>
            <person name="Martinu J."/>
            <person name="Tarabai H."/>
            <person name="Stefka J."/>
            <person name="Hypsa V."/>
        </authorList>
    </citation>
    <scope>NUCLEOTIDE SEQUENCE [LARGE SCALE GENOMIC DNA]</scope>
    <source>
        <strain evidence="3">98ZLc_SE</strain>
    </source>
</reference>
<accession>A0ABZ2GZH9</accession>
<feature type="active site" evidence="2">
    <location>
        <position position="31"/>
    </location>
</feature>
<dbReference type="PANTHER" id="PTHR43210">
    <property type="entry name" value="DETHIOBIOTIN SYNTHETASE"/>
    <property type="match status" value="1"/>
</dbReference>
<dbReference type="Gene3D" id="3.40.50.300">
    <property type="entry name" value="P-loop containing nucleotide triphosphate hydrolases"/>
    <property type="match status" value="1"/>
</dbReference>
<proteinExistence type="inferred from homology"/>
<feature type="binding site" evidence="2">
    <location>
        <begin position="95"/>
        <end position="98"/>
    </location>
    <ligand>
        <name>ATP</name>
        <dbReference type="ChEBI" id="CHEBI:30616"/>
    </ligand>
</feature>